<feature type="transmembrane region" description="Helical" evidence="1">
    <location>
        <begin position="127"/>
        <end position="146"/>
    </location>
</feature>
<dbReference type="Proteomes" id="UP000294576">
    <property type="component" value="Unassembled WGS sequence"/>
</dbReference>
<gene>
    <name evidence="2" type="ORF">EV132_103312</name>
</gene>
<evidence type="ECO:0000313" key="3">
    <source>
        <dbReference type="Proteomes" id="UP000294576"/>
    </source>
</evidence>
<dbReference type="AlphaFoldDB" id="A0A4R3QEY5"/>
<sequence length="225" mass="24281">MPDPFDILRERLLRAGVGPRTVARYVTELREHLDDLTREMTASGLPEPEARERALVRLGGVDALALPMIIDRRFHSWASKAPWAVFLLVPILAYACTMVLTVAALASVTSPGSASSWFSTASLGARWLTGGLLPIIGAWLLALIAIRQRSRPLWPLLGMGATIVLATMITLAVSLPAPAQTGAIMIGVTLPSVLQILTLAAIVAAPLFLLPPSTRERFFHPRVHS</sequence>
<organism evidence="2 3">
    <name type="scientific">Rhizobium sullae</name>
    <name type="common">Rhizobium hedysari</name>
    <dbReference type="NCBI Taxonomy" id="50338"/>
    <lineage>
        <taxon>Bacteria</taxon>
        <taxon>Pseudomonadati</taxon>
        <taxon>Pseudomonadota</taxon>
        <taxon>Alphaproteobacteria</taxon>
        <taxon>Hyphomicrobiales</taxon>
        <taxon>Rhizobiaceae</taxon>
        <taxon>Rhizobium/Agrobacterium group</taxon>
        <taxon>Rhizobium</taxon>
    </lineage>
</organism>
<dbReference type="InterPro" id="IPR047928">
    <property type="entry name" value="Perm_prefix_1"/>
</dbReference>
<dbReference type="NCBIfam" id="NF038403">
    <property type="entry name" value="perm_prefix_1"/>
    <property type="match status" value="1"/>
</dbReference>
<keyword evidence="1" id="KW-0812">Transmembrane</keyword>
<dbReference type="EMBL" id="SMBH01000003">
    <property type="protein sequence ID" value="TCU18192.1"/>
    <property type="molecule type" value="Genomic_DNA"/>
</dbReference>
<evidence type="ECO:0000313" key="2">
    <source>
        <dbReference type="EMBL" id="TCU18192.1"/>
    </source>
</evidence>
<evidence type="ECO:0000256" key="1">
    <source>
        <dbReference type="SAM" id="Phobius"/>
    </source>
</evidence>
<keyword evidence="1" id="KW-1133">Transmembrane helix</keyword>
<reference evidence="2 3" key="1">
    <citation type="submission" date="2019-03" db="EMBL/GenBank/DDBJ databases">
        <title>Genomic Encyclopedia of Type Strains, Phase IV (KMG-V): Genome sequencing to study the core and pangenomes of soil and plant-associated prokaryotes.</title>
        <authorList>
            <person name="Whitman W."/>
        </authorList>
    </citation>
    <scope>NUCLEOTIDE SEQUENCE [LARGE SCALE GENOMIC DNA]</scope>
    <source>
        <strain evidence="2 3">Hc14</strain>
    </source>
</reference>
<feature type="transmembrane region" description="Helical" evidence="1">
    <location>
        <begin position="153"/>
        <end position="177"/>
    </location>
</feature>
<proteinExistence type="predicted"/>
<name>A0A4R3QEY5_RHISU</name>
<feature type="transmembrane region" description="Helical" evidence="1">
    <location>
        <begin position="183"/>
        <end position="210"/>
    </location>
</feature>
<comment type="caution">
    <text evidence="2">The sequence shown here is derived from an EMBL/GenBank/DDBJ whole genome shotgun (WGS) entry which is preliminary data.</text>
</comment>
<protein>
    <submittedName>
        <fullName evidence="2">Uncharacterized protein</fullName>
    </submittedName>
</protein>
<keyword evidence="1" id="KW-0472">Membrane</keyword>
<accession>A0A4R3QEY5</accession>
<feature type="transmembrane region" description="Helical" evidence="1">
    <location>
        <begin position="83"/>
        <end position="107"/>
    </location>
</feature>
<dbReference type="RefSeq" id="WP_132560602.1">
    <property type="nucleotide sequence ID" value="NZ_SMBH01000003.1"/>
</dbReference>